<feature type="region of interest" description="Interaction with histone H4 N-terminus" evidence="13">
    <location>
        <begin position="39"/>
        <end position="41"/>
    </location>
</feature>
<dbReference type="GO" id="GO:0004402">
    <property type="term" value="F:histone acetyltransferase activity"/>
    <property type="evidence" value="ECO:0007669"/>
    <property type="project" value="UniProtKB-UniRule"/>
</dbReference>
<evidence type="ECO:0000256" key="14">
    <source>
        <dbReference type="PIRSR" id="PIRSR038084-3"/>
    </source>
</evidence>
<dbReference type="InterPro" id="IPR017380">
    <property type="entry name" value="Hist_AcTrfase_B-typ_cat-su"/>
</dbReference>
<feature type="domain" description="Histone acetyl transferase HAT1 N-terminal" evidence="17">
    <location>
        <begin position="5"/>
        <end position="164"/>
    </location>
</feature>
<evidence type="ECO:0000256" key="7">
    <source>
        <dbReference type="ARBA" id="ARBA00023204"/>
    </source>
</evidence>
<feature type="binding site" evidence="13">
    <location>
        <begin position="217"/>
        <end position="219"/>
    </location>
    <ligand>
        <name>acetyl-CoA</name>
        <dbReference type="ChEBI" id="CHEBI:57288"/>
    </ligand>
</feature>
<evidence type="ECO:0000259" key="16">
    <source>
        <dbReference type="Pfam" id="PF00583"/>
    </source>
</evidence>
<evidence type="ECO:0000256" key="5">
    <source>
        <dbReference type="ARBA" id="ARBA00022679"/>
    </source>
</evidence>
<accession>A0AAF0EFG4</accession>
<evidence type="ECO:0000256" key="12">
    <source>
        <dbReference type="PIRSR" id="PIRSR038084-1"/>
    </source>
</evidence>
<keyword evidence="6" id="KW-0227">DNA damage</keyword>
<comment type="similarity">
    <text evidence="2 11">Belongs to the HAT1 family.</text>
</comment>
<dbReference type="InterPro" id="IPR019467">
    <property type="entry name" value="Hat1_N"/>
</dbReference>
<dbReference type="GO" id="GO:0042393">
    <property type="term" value="F:histone binding"/>
    <property type="evidence" value="ECO:0007669"/>
    <property type="project" value="InterPro"/>
</dbReference>
<evidence type="ECO:0000256" key="15">
    <source>
        <dbReference type="SAM" id="MobiDB-lite"/>
    </source>
</evidence>
<evidence type="ECO:0000256" key="4">
    <source>
        <dbReference type="ARBA" id="ARBA00021268"/>
    </source>
</evidence>
<dbReference type="Proteomes" id="UP001214415">
    <property type="component" value="Chromosome 4"/>
</dbReference>
<dbReference type="Pfam" id="PF10394">
    <property type="entry name" value="Hat1_N"/>
    <property type="match status" value="1"/>
</dbReference>
<comment type="catalytic activity">
    <reaction evidence="10 11">
        <text>L-lysyl-[protein] + acetyl-CoA = N(6)-acetyl-L-lysyl-[protein] + CoA + H(+)</text>
        <dbReference type="Rhea" id="RHEA:45948"/>
        <dbReference type="Rhea" id="RHEA-COMP:9752"/>
        <dbReference type="Rhea" id="RHEA-COMP:10731"/>
        <dbReference type="ChEBI" id="CHEBI:15378"/>
        <dbReference type="ChEBI" id="CHEBI:29969"/>
        <dbReference type="ChEBI" id="CHEBI:57287"/>
        <dbReference type="ChEBI" id="CHEBI:57288"/>
        <dbReference type="ChEBI" id="CHEBI:61930"/>
        <dbReference type="EC" id="2.3.1.48"/>
    </reaction>
</comment>
<reference evidence="18" key="1">
    <citation type="submission" date="2023-03" db="EMBL/GenBank/DDBJ databases">
        <title>Mating type loci evolution in Malassezia.</title>
        <authorList>
            <person name="Coelho M.A."/>
        </authorList>
    </citation>
    <scope>NUCLEOTIDE SEQUENCE</scope>
    <source>
        <strain evidence="18">CBS 12830</strain>
    </source>
</reference>
<dbReference type="Pfam" id="PF21184">
    <property type="entry name" value="HAT1_C_fung"/>
    <property type="match status" value="1"/>
</dbReference>
<keyword evidence="9 11" id="KW-0012">Acyltransferase</keyword>
<dbReference type="InterPro" id="IPR013523">
    <property type="entry name" value="Hist_AcTrfase_HAT1_C"/>
</dbReference>
<evidence type="ECO:0000313" key="18">
    <source>
        <dbReference type="EMBL" id="WFD23591.1"/>
    </source>
</evidence>
<dbReference type="SUPFAM" id="SSF55729">
    <property type="entry name" value="Acyl-CoA N-acyltransferases (Nat)"/>
    <property type="match status" value="1"/>
</dbReference>
<organism evidence="18 19">
    <name type="scientific">Malassezia equina</name>
    <dbReference type="NCBI Taxonomy" id="1381935"/>
    <lineage>
        <taxon>Eukaryota</taxon>
        <taxon>Fungi</taxon>
        <taxon>Dikarya</taxon>
        <taxon>Basidiomycota</taxon>
        <taxon>Ustilaginomycotina</taxon>
        <taxon>Malasseziomycetes</taxon>
        <taxon>Malasseziales</taxon>
        <taxon>Malasseziaceae</taxon>
        <taxon>Malassezia</taxon>
    </lineage>
</organism>
<comment type="subunit">
    <text evidence="11">Component of the HAT-B complex composed of at least HAT1 and HAT2. The HAT-B complex binds to histone H4 tail.</text>
</comment>
<comment type="subcellular location">
    <subcellularLocation>
        <location evidence="11">Cytoplasm</location>
    </subcellularLocation>
    <subcellularLocation>
        <location evidence="1 11">Nucleus</location>
    </subcellularLocation>
</comment>
<feature type="binding site" evidence="13">
    <location>
        <begin position="224"/>
        <end position="230"/>
    </location>
    <ligand>
        <name>acetyl-CoA</name>
        <dbReference type="ChEBI" id="CHEBI:57288"/>
    </ligand>
</feature>
<keyword evidence="19" id="KW-1185">Reference proteome</keyword>
<evidence type="ECO:0000256" key="9">
    <source>
        <dbReference type="ARBA" id="ARBA00023315"/>
    </source>
</evidence>
<dbReference type="AlphaFoldDB" id="A0AAF0EFG4"/>
<dbReference type="PIRSF" id="PIRSF038084">
    <property type="entry name" value="HAT-B_cat"/>
    <property type="match status" value="1"/>
</dbReference>
<keyword evidence="7" id="KW-0234">DNA repair</keyword>
<evidence type="ECO:0000256" key="13">
    <source>
        <dbReference type="PIRSR" id="PIRSR038084-2"/>
    </source>
</evidence>
<evidence type="ECO:0000256" key="6">
    <source>
        <dbReference type="ARBA" id="ARBA00022763"/>
    </source>
</evidence>
<evidence type="ECO:0000256" key="1">
    <source>
        <dbReference type="ARBA" id="ARBA00004123"/>
    </source>
</evidence>
<keyword evidence="5 11" id="KW-0808">Transferase</keyword>
<proteinExistence type="inferred from homology"/>
<feature type="domain" description="N-acetyltransferase" evidence="16">
    <location>
        <begin position="176"/>
        <end position="251"/>
    </location>
</feature>
<evidence type="ECO:0000256" key="2">
    <source>
        <dbReference type="ARBA" id="ARBA00010543"/>
    </source>
</evidence>
<dbReference type="Gene3D" id="1.10.10.390">
    <property type="match status" value="1"/>
</dbReference>
<feature type="site" description="Interaction with histone H4 N-terminus" evidence="14">
    <location>
        <position position="176"/>
    </location>
</feature>
<feature type="active site" description="Proton donor/acceptor" evidence="12">
    <location>
        <position position="252"/>
    </location>
</feature>
<gene>
    <name evidence="18" type="primary">HAT1</name>
    <name evidence="18" type="ORF">MEQU1_002285</name>
</gene>
<dbReference type="PANTHER" id="PTHR12046">
    <property type="entry name" value="HISTONE ACETYLTRANSFERASE TYPE B CATALYTIC SUBUNIT"/>
    <property type="match status" value="1"/>
</dbReference>
<dbReference type="GO" id="GO:0005634">
    <property type="term" value="C:nucleus"/>
    <property type="evidence" value="ECO:0007669"/>
    <property type="project" value="UniProtKB-SubCell"/>
</dbReference>
<dbReference type="EC" id="2.3.1.48" evidence="3 11"/>
<dbReference type="GO" id="GO:0000781">
    <property type="term" value="C:chromosome, telomeric region"/>
    <property type="evidence" value="ECO:0007669"/>
    <property type="project" value="GOC"/>
</dbReference>
<dbReference type="Gene3D" id="3.90.360.10">
    <property type="entry name" value="Histone acetyl transferase 1 (HAT1), N-terminal domain"/>
    <property type="match status" value="1"/>
</dbReference>
<name>A0AAF0EFG4_9BASI</name>
<dbReference type="InterPro" id="IPR016181">
    <property type="entry name" value="Acyl_CoA_acyltransferase"/>
</dbReference>
<evidence type="ECO:0000256" key="8">
    <source>
        <dbReference type="ARBA" id="ARBA00023242"/>
    </source>
</evidence>
<dbReference type="InterPro" id="IPR037113">
    <property type="entry name" value="Hat1_N_sf"/>
</dbReference>
<evidence type="ECO:0000256" key="10">
    <source>
        <dbReference type="ARBA" id="ARBA00048017"/>
    </source>
</evidence>
<dbReference type="GO" id="GO:0005737">
    <property type="term" value="C:cytoplasm"/>
    <property type="evidence" value="ECO:0007669"/>
    <property type="project" value="UniProtKB-SubCell"/>
</dbReference>
<keyword evidence="11" id="KW-0963">Cytoplasm</keyword>
<dbReference type="EMBL" id="CP119903">
    <property type="protein sequence ID" value="WFD23591.1"/>
    <property type="molecule type" value="Genomic_DNA"/>
</dbReference>
<comment type="function">
    <text evidence="11">Catalytic component of the histone acetylase B (HAT-B) complex. Has intrinsic substrate specificity that modifies lysine in recognition sequence GXGKXG. Involved in DNA double-strand break repair.</text>
</comment>
<dbReference type="Pfam" id="PF00583">
    <property type="entry name" value="Acetyltransf_1"/>
    <property type="match status" value="1"/>
</dbReference>
<dbReference type="InterPro" id="IPR000182">
    <property type="entry name" value="GNAT_dom"/>
</dbReference>
<dbReference type="GO" id="GO:0006281">
    <property type="term" value="P:DNA repair"/>
    <property type="evidence" value="ECO:0007669"/>
    <property type="project" value="UniProtKB-KW"/>
</dbReference>
<sequence>MASKWTSSANEALCLRLDGAPAPRDRVFHPDFTYPIFGEAETIFGYQDLHIHLTFASGSLRPCLDVQYKAKNTKTTAKIVDVAETLSEFLPADDLVAPSEWPAVAAAERASFQPHGTRVGSYTRPDKSRAGSKREFVLFRSTFDTPGFRAWHERVQIFALLFIEGASYIDDDDSRWEFYTLFESVQDDKESWHFVGYTSLYRFWCWPGQTRLRLSQFVILPPYQQQRHGTELYKAVYEAALNDASICELTIEDPSERFDHLRDACDLTRLQRDASLMAHLNAPMDRAWYRTARAQHKMVPRQWARILEMLALVRLNDEPASLQAYRLQVKARLYGVNREVLDLLPREQRLEKLHETFEAVVDEYAEITGVDIPEALLARPAASSERKRAAEAAPTTSKMPRLL</sequence>
<evidence type="ECO:0000256" key="11">
    <source>
        <dbReference type="PIRNR" id="PIRNR038084"/>
    </source>
</evidence>
<evidence type="ECO:0000313" key="19">
    <source>
        <dbReference type="Proteomes" id="UP001214415"/>
    </source>
</evidence>
<dbReference type="GO" id="GO:0031509">
    <property type="term" value="P:subtelomeric heterochromatin formation"/>
    <property type="evidence" value="ECO:0007669"/>
    <property type="project" value="InterPro"/>
</dbReference>
<feature type="region of interest" description="Disordered" evidence="15">
    <location>
        <begin position="383"/>
        <end position="403"/>
    </location>
</feature>
<protein>
    <recommendedName>
        <fullName evidence="4 11">Histone acetyltransferase type B catalytic subunit</fullName>
        <ecNumber evidence="3 11">2.3.1.48</ecNumber>
    </recommendedName>
</protein>
<feature type="region of interest" description="Interaction with histone H4 N-terminus" evidence="13">
    <location>
        <begin position="201"/>
        <end position="203"/>
    </location>
</feature>
<evidence type="ECO:0000259" key="17">
    <source>
        <dbReference type="Pfam" id="PF10394"/>
    </source>
</evidence>
<evidence type="ECO:0000256" key="3">
    <source>
        <dbReference type="ARBA" id="ARBA00013184"/>
    </source>
</evidence>
<keyword evidence="8 11" id="KW-0539">Nucleus</keyword>
<dbReference type="Gene3D" id="3.40.630.30">
    <property type="match status" value="1"/>
</dbReference>